<organism evidence="4 5">
    <name type="scientific">Micromonospora craterilacus</name>
    <dbReference type="NCBI Taxonomy" id="1655439"/>
    <lineage>
        <taxon>Bacteria</taxon>
        <taxon>Bacillati</taxon>
        <taxon>Actinomycetota</taxon>
        <taxon>Actinomycetes</taxon>
        <taxon>Micromonosporales</taxon>
        <taxon>Micromonosporaceae</taxon>
        <taxon>Micromonospora</taxon>
    </lineage>
</organism>
<protein>
    <submittedName>
        <fullName evidence="4">Beta-galactosidase</fullName>
    </submittedName>
</protein>
<dbReference type="GO" id="GO:0004565">
    <property type="term" value="F:beta-galactosidase activity"/>
    <property type="evidence" value="ECO:0007669"/>
    <property type="project" value="InterPro"/>
</dbReference>
<keyword evidence="1" id="KW-0378">Hydrolase</keyword>
<keyword evidence="5" id="KW-1185">Reference proteome</keyword>
<evidence type="ECO:0000256" key="1">
    <source>
        <dbReference type="ARBA" id="ARBA00022801"/>
    </source>
</evidence>
<dbReference type="PANTHER" id="PTHR36447:SF1">
    <property type="entry name" value="BETA-GALACTOSIDASE GANA"/>
    <property type="match status" value="1"/>
</dbReference>
<dbReference type="InterPro" id="IPR017853">
    <property type="entry name" value="GH"/>
</dbReference>
<keyword evidence="2" id="KW-0326">Glycosidase</keyword>
<feature type="non-terminal residue" evidence="4">
    <location>
        <position position="100"/>
    </location>
</feature>
<dbReference type="InterPro" id="IPR013529">
    <property type="entry name" value="Glyco_hydro_42_N"/>
</dbReference>
<accession>A0A2W2EWZ6</accession>
<proteinExistence type="predicted"/>
<gene>
    <name evidence="4" type="ORF">C1I95_29610</name>
</gene>
<dbReference type="Gene3D" id="3.20.20.80">
    <property type="entry name" value="Glycosidases"/>
    <property type="match status" value="1"/>
</dbReference>
<feature type="domain" description="Glycoside hydrolase family 42 N-terminal" evidence="3">
    <location>
        <begin position="12"/>
        <end position="100"/>
    </location>
</feature>
<dbReference type="GO" id="GO:0009341">
    <property type="term" value="C:beta-galactosidase complex"/>
    <property type="evidence" value="ECO:0007669"/>
    <property type="project" value="InterPro"/>
</dbReference>
<dbReference type="SUPFAM" id="SSF51445">
    <property type="entry name" value="(Trans)glycosidases"/>
    <property type="match status" value="1"/>
</dbReference>
<dbReference type="Proteomes" id="UP000248924">
    <property type="component" value="Unassembled WGS sequence"/>
</dbReference>
<sequence length="100" mass="11163">MWSDARLCYGGDYNPEQWPARVWAEDVTLMRRARVNLVTVGVFAWSRLEPAPGRYTFDWLDQVLDLLHTGGIRVALATPTASPPPWFSLAHPGALPVTAD</sequence>
<dbReference type="Pfam" id="PF02449">
    <property type="entry name" value="Glyco_hydro_42"/>
    <property type="match status" value="1"/>
</dbReference>
<dbReference type="GO" id="GO:0005975">
    <property type="term" value="P:carbohydrate metabolic process"/>
    <property type="evidence" value="ECO:0007669"/>
    <property type="project" value="InterPro"/>
</dbReference>
<dbReference type="RefSeq" id="WP_199523968.1">
    <property type="nucleotide sequence ID" value="NZ_POTY01000283.1"/>
</dbReference>
<name>A0A2W2EWZ6_9ACTN</name>
<dbReference type="InterPro" id="IPR003476">
    <property type="entry name" value="Glyco_hydro_42"/>
</dbReference>
<evidence type="ECO:0000313" key="5">
    <source>
        <dbReference type="Proteomes" id="UP000248924"/>
    </source>
</evidence>
<dbReference type="AlphaFoldDB" id="A0A2W2EWZ6"/>
<evidence type="ECO:0000256" key="2">
    <source>
        <dbReference type="ARBA" id="ARBA00023295"/>
    </source>
</evidence>
<reference evidence="4 5" key="1">
    <citation type="submission" date="2018-01" db="EMBL/GenBank/DDBJ databases">
        <title>Draft genome sequence of Jishengella sp. NA12.</title>
        <authorList>
            <person name="Sahin N."/>
            <person name="Ay H."/>
            <person name="Saygin H."/>
        </authorList>
    </citation>
    <scope>NUCLEOTIDE SEQUENCE [LARGE SCALE GENOMIC DNA]</scope>
    <source>
        <strain evidence="4 5">NA12</strain>
    </source>
</reference>
<dbReference type="EMBL" id="POTY01000283">
    <property type="protein sequence ID" value="PZG08834.1"/>
    <property type="molecule type" value="Genomic_DNA"/>
</dbReference>
<comment type="caution">
    <text evidence="4">The sequence shown here is derived from an EMBL/GenBank/DDBJ whole genome shotgun (WGS) entry which is preliminary data.</text>
</comment>
<evidence type="ECO:0000259" key="3">
    <source>
        <dbReference type="Pfam" id="PF02449"/>
    </source>
</evidence>
<evidence type="ECO:0000313" key="4">
    <source>
        <dbReference type="EMBL" id="PZG08834.1"/>
    </source>
</evidence>
<dbReference type="PANTHER" id="PTHR36447">
    <property type="entry name" value="BETA-GALACTOSIDASE GANA"/>
    <property type="match status" value="1"/>
</dbReference>